<feature type="compositionally biased region" description="Polar residues" evidence="1">
    <location>
        <begin position="284"/>
        <end position="295"/>
    </location>
</feature>
<dbReference type="Proteomes" id="UP000593564">
    <property type="component" value="Unassembled WGS sequence"/>
</dbReference>
<name>A0A7J7FUW1_CAMSI</name>
<evidence type="ECO:0000313" key="3">
    <source>
        <dbReference type="Proteomes" id="UP000593564"/>
    </source>
</evidence>
<evidence type="ECO:0000256" key="1">
    <source>
        <dbReference type="SAM" id="MobiDB-lite"/>
    </source>
</evidence>
<accession>A0A7J7FUW1</accession>
<reference evidence="2 3" key="2">
    <citation type="submission" date="2020-07" db="EMBL/GenBank/DDBJ databases">
        <title>Genome assembly of wild tea tree DASZ reveals pedigree and selection history of tea varieties.</title>
        <authorList>
            <person name="Zhang W."/>
        </authorList>
    </citation>
    <scope>NUCLEOTIDE SEQUENCE [LARGE SCALE GENOMIC DNA]</scope>
    <source>
        <strain evidence="3">cv. G240</strain>
        <tissue evidence="2">Leaf</tissue>
    </source>
</reference>
<proteinExistence type="predicted"/>
<gene>
    <name evidence="2" type="ORF">HYC85_028306</name>
</gene>
<feature type="compositionally biased region" description="Basic and acidic residues" evidence="1">
    <location>
        <begin position="592"/>
        <end position="604"/>
    </location>
</feature>
<evidence type="ECO:0000313" key="2">
    <source>
        <dbReference type="EMBL" id="KAF5932135.1"/>
    </source>
</evidence>
<feature type="region of interest" description="Disordered" evidence="1">
    <location>
        <begin position="532"/>
        <end position="613"/>
    </location>
</feature>
<comment type="caution">
    <text evidence="2">The sequence shown here is derived from an EMBL/GenBank/DDBJ whole genome shotgun (WGS) entry which is preliminary data.</text>
</comment>
<keyword evidence="3" id="KW-1185">Reference proteome</keyword>
<reference evidence="3" key="1">
    <citation type="journal article" date="2020" name="Nat. Commun.">
        <title>Genome assembly of wild tea tree DASZ reveals pedigree and selection history of tea varieties.</title>
        <authorList>
            <person name="Zhang W."/>
            <person name="Zhang Y."/>
            <person name="Qiu H."/>
            <person name="Guo Y."/>
            <person name="Wan H."/>
            <person name="Zhang X."/>
            <person name="Scossa F."/>
            <person name="Alseekh S."/>
            <person name="Zhang Q."/>
            <person name="Wang P."/>
            <person name="Xu L."/>
            <person name="Schmidt M.H."/>
            <person name="Jia X."/>
            <person name="Li D."/>
            <person name="Zhu A."/>
            <person name="Guo F."/>
            <person name="Chen W."/>
            <person name="Ni D."/>
            <person name="Usadel B."/>
            <person name="Fernie A.R."/>
            <person name="Wen W."/>
        </authorList>
    </citation>
    <scope>NUCLEOTIDE SEQUENCE [LARGE SCALE GENOMIC DNA]</scope>
    <source>
        <strain evidence="3">cv. G240</strain>
    </source>
</reference>
<protein>
    <submittedName>
        <fullName evidence="2">Uncharacterized protein</fullName>
    </submittedName>
</protein>
<organism evidence="2 3">
    <name type="scientific">Camellia sinensis</name>
    <name type="common">Tea plant</name>
    <name type="synonym">Thea sinensis</name>
    <dbReference type="NCBI Taxonomy" id="4442"/>
    <lineage>
        <taxon>Eukaryota</taxon>
        <taxon>Viridiplantae</taxon>
        <taxon>Streptophyta</taxon>
        <taxon>Embryophyta</taxon>
        <taxon>Tracheophyta</taxon>
        <taxon>Spermatophyta</taxon>
        <taxon>Magnoliopsida</taxon>
        <taxon>eudicotyledons</taxon>
        <taxon>Gunneridae</taxon>
        <taxon>Pentapetalae</taxon>
        <taxon>asterids</taxon>
        <taxon>Ericales</taxon>
        <taxon>Theaceae</taxon>
        <taxon>Camellia</taxon>
    </lineage>
</organism>
<dbReference type="EMBL" id="JACBKZ010000014">
    <property type="protein sequence ID" value="KAF5932135.1"/>
    <property type="molecule type" value="Genomic_DNA"/>
</dbReference>
<dbReference type="AlphaFoldDB" id="A0A7J7FUW1"/>
<sequence length="613" mass="68516">MSPIFVPFKAIIASHFATVLAYIGCLYVHSFHIELRNSAPRPSCIEMRDCGPRVETYTPLSLCNDREGGRAYMCCKYIATPLSCPLLQKTRNQQQKLVGRPDKVAARPLFLVFTTKTGRPVVSKANIWSAASLQIPKVDFHLSGAWCKFLRSIANRDNLRWLVLRLITGIRAHVFSKTKHHVSGDSVSDKAVHVWHFFLKISFSKRFAGFGLFGDLSISHYTLQNQIKNRDIETFGRVYRDPSSPFCHSVLFCHVDEVFEYVFRTQCHGPVSNLAECNARPMKSSKSPNPANRNPDSLPKATCPSSPKLPRLENLGMIGEGHFLISETYTKLQEAETPPGEGCRPALGLGNTCRPPLMVKTKKGGRPTRKLGRPTTFCPWTLVFLQQRQERERAMYFQHMCARPLLSIIAQALGSVALGSQATNHASRYTSRPLKIRWISVAKRPMQALTLEEQQNWSFWAKLVNLQPLQGFGAWNSDYGGWRKYAFTKIAQPSDMKPSLSFIEERLQNIPKGPQVSSIHVYGGCSKWPPAGTAGLHSKRAKARSRPASSSGRPATPPGRPTRGQKGQQQFLAGHPQKVASQMSATQLYGGKPEKVTQEREKLAFKQGSKGSR</sequence>
<feature type="region of interest" description="Disordered" evidence="1">
    <location>
        <begin position="279"/>
        <end position="308"/>
    </location>
</feature>